<feature type="transmembrane region" description="Helical" evidence="1">
    <location>
        <begin position="298"/>
        <end position="318"/>
    </location>
</feature>
<keyword evidence="1" id="KW-1133">Transmembrane helix</keyword>
<dbReference type="AlphaFoldDB" id="A0A504TVK2"/>
<feature type="transmembrane region" description="Helical" evidence="1">
    <location>
        <begin position="85"/>
        <end position="112"/>
    </location>
</feature>
<dbReference type="EMBL" id="VFYP01000005">
    <property type="protein sequence ID" value="TPP05467.1"/>
    <property type="molecule type" value="Genomic_DNA"/>
</dbReference>
<feature type="transmembrane region" description="Helical" evidence="1">
    <location>
        <begin position="43"/>
        <end position="65"/>
    </location>
</feature>
<sequence>MDFVSILLFWVLLLAAVLSRGPYIFYLLFGSMSFGSFAVIPPALTQGLSFTPPPIIALVIIFIYAGGKNGLSRMLSIALRPSQCLLLTLFWIVAIWVTLFMPRIFAGMVTIIPMRLEEATNGVPLYPTPQNISQILYLSISVMTVFACALAFRGQNIRQHVLGALCLGGAMVVVTGLLDLAGVGPYLDMFRTATYVYLTDVEIANVRRVVGLMPEASAFGSLAVAFLTAIYFLRRAISNSFIRLFLAPCLIVLLALFALLSTSSAAYGGLAVFGCVAVAEWFWRLLMTEKGSRAREGLVLEFWAIVSGLAAVYLLALFDPAVFNPFLQLIDTIIFQKTSSDSFEERSMWTAVSLKALIDTWGLGVGMGGTRASNGLIAVFSNTGLAGGLLYYGFLIQTYLRRAARGDDEARVILTAVRFYMPPVLIMGILAGTSADFGVMNACIYALAAAIAADLPAHAHTTPVTRHRQPAGARRTA</sequence>
<keyword evidence="3" id="KW-1185">Reference proteome</keyword>
<organism evidence="2 3">
    <name type="scientific">Rhizobium glycinendophyticum</name>
    <dbReference type="NCBI Taxonomy" id="2589807"/>
    <lineage>
        <taxon>Bacteria</taxon>
        <taxon>Pseudomonadati</taxon>
        <taxon>Pseudomonadota</taxon>
        <taxon>Alphaproteobacteria</taxon>
        <taxon>Hyphomicrobiales</taxon>
        <taxon>Rhizobiaceae</taxon>
        <taxon>Rhizobium/Agrobacterium group</taxon>
        <taxon>Rhizobium</taxon>
    </lineage>
</organism>
<accession>A0A504TVK2</accession>
<feature type="transmembrane region" description="Helical" evidence="1">
    <location>
        <begin position="216"/>
        <end position="233"/>
    </location>
</feature>
<evidence type="ECO:0000313" key="3">
    <source>
        <dbReference type="Proteomes" id="UP000316429"/>
    </source>
</evidence>
<evidence type="ECO:0008006" key="4">
    <source>
        <dbReference type="Google" id="ProtNLM"/>
    </source>
</evidence>
<evidence type="ECO:0000313" key="2">
    <source>
        <dbReference type="EMBL" id="TPP05467.1"/>
    </source>
</evidence>
<name>A0A504TVK2_9HYPH</name>
<dbReference type="OrthoDB" id="7010242at2"/>
<keyword evidence="1" id="KW-0472">Membrane</keyword>
<feature type="transmembrane region" description="Helical" evidence="1">
    <location>
        <begin position="240"/>
        <end position="260"/>
    </location>
</feature>
<protein>
    <recommendedName>
        <fullName evidence="4">O-antigen ligase family protein</fullName>
    </recommendedName>
</protein>
<dbReference type="RefSeq" id="WP_140831623.1">
    <property type="nucleotide sequence ID" value="NZ_VFYP01000005.1"/>
</dbReference>
<feature type="transmembrane region" description="Helical" evidence="1">
    <location>
        <begin position="376"/>
        <end position="400"/>
    </location>
</feature>
<feature type="transmembrane region" description="Helical" evidence="1">
    <location>
        <begin position="164"/>
        <end position="187"/>
    </location>
</feature>
<comment type="caution">
    <text evidence="2">The sequence shown here is derived from an EMBL/GenBank/DDBJ whole genome shotgun (WGS) entry which is preliminary data.</text>
</comment>
<feature type="transmembrane region" description="Helical" evidence="1">
    <location>
        <begin position="412"/>
        <end position="431"/>
    </location>
</feature>
<proteinExistence type="predicted"/>
<gene>
    <name evidence="2" type="ORF">FJQ55_20880</name>
</gene>
<feature type="transmembrane region" description="Helical" evidence="1">
    <location>
        <begin position="437"/>
        <end position="457"/>
    </location>
</feature>
<feature type="transmembrane region" description="Helical" evidence="1">
    <location>
        <begin position="132"/>
        <end position="152"/>
    </location>
</feature>
<evidence type="ECO:0000256" key="1">
    <source>
        <dbReference type="SAM" id="Phobius"/>
    </source>
</evidence>
<dbReference type="Proteomes" id="UP000316429">
    <property type="component" value="Unassembled WGS sequence"/>
</dbReference>
<reference evidence="2 3" key="1">
    <citation type="submission" date="2019-06" db="EMBL/GenBank/DDBJ databases">
        <title>Rhizobium sp. CL12 isolated from roots of soybean.</title>
        <authorList>
            <person name="Wang C."/>
        </authorList>
    </citation>
    <scope>NUCLEOTIDE SEQUENCE [LARGE SCALE GENOMIC DNA]</scope>
    <source>
        <strain evidence="2 3">CL12</strain>
    </source>
</reference>
<keyword evidence="1" id="KW-0812">Transmembrane</keyword>
<feature type="transmembrane region" description="Helical" evidence="1">
    <location>
        <begin position="266"/>
        <end position="286"/>
    </location>
</feature>